<organism evidence="1 2">
    <name type="scientific">Candidatus Brocadia carolinensis</name>
    <dbReference type="NCBI Taxonomy" id="1004156"/>
    <lineage>
        <taxon>Bacteria</taxon>
        <taxon>Pseudomonadati</taxon>
        <taxon>Planctomycetota</taxon>
        <taxon>Candidatus Brocadiia</taxon>
        <taxon>Candidatus Brocadiales</taxon>
        <taxon>Candidatus Brocadiaceae</taxon>
        <taxon>Candidatus Brocadia</taxon>
    </lineage>
</organism>
<sequence>MERWNWVFVAPVVMFVAIFFGNAFAQEGTGKPSKGEVMQKAQKLRMPFIANEGQADKRVAFYAQTFGGTVFVTKDGEIVYALPGRGKDAGNKSEGPR</sequence>
<dbReference type="Proteomes" id="UP000189681">
    <property type="component" value="Unassembled WGS sequence"/>
</dbReference>
<accession>A0A1V4AXG0</accession>
<feature type="non-terminal residue" evidence="1">
    <location>
        <position position="97"/>
    </location>
</feature>
<evidence type="ECO:0000313" key="1">
    <source>
        <dbReference type="EMBL" id="OOP57823.1"/>
    </source>
</evidence>
<proteinExistence type="predicted"/>
<dbReference type="STRING" id="1004156.AYP45_01460"/>
<comment type="caution">
    <text evidence="1">The sequence shown here is derived from an EMBL/GenBank/DDBJ whole genome shotgun (WGS) entry which is preliminary data.</text>
</comment>
<dbReference type="EMBL" id="AYTS01000013">
    <property type="protein sequence ID" value="OOP57823.1"/>
    <property type="molecule type" value="Genomic_DNA"/>
</dbReference>
<dbReference type="AlphaFoldDB" id="A0A1V4AXG0"/>
<reference evidence="1 2" key="1">
    <citation type="journal article" date="2017" name="Water Res.">
        <title>Discovery and metagenomic analysis of an anammox bacterial enrichment related to Candidatus "Brocadia caroliniensis" in a full-scale glycerol-fed nitritation-denitritation separate centrate treatment process.</title>
        <authorList>
            <person name="Park H."/>
            <person name="Brotto A.C."/>
            <person name="van Loosdrecht M.C."/>
            <person name="Chandran K."/>
        </authorList>
    </citation>
    <scope>NUCLEOTIDE SEQUENCE [LARGE SCALE GENOMIC DNA]</scope>
    <source>
        <strain evidence="1">26THWARD</strain>
    </source>
</reference>
<protein>
    <submittedName>
        <fullName evidence="1">Uncharacterized protein</fullName>
    </submittedName>
</protein>
<name>A0A1V4AXG0_9BACT</name>
<gene>
    <name evidence="1" type="ORF">AYP45_01460</name>
</gene>
<evidence type="ECO:0000313" key="2">
    <source>
        <dbReference type="Proteomes" id="UP000189681"/>
    </source>
</evidence>